<sequence>MTILADMTAVLADSADWIDCGTLDDLPLRGARVIRHQGGSIALFRPAEGPPAAIANACPHKGGPLADGLVHGRAVSCPLHGRVFSLDDGRAAAPDRDCVARYPVTVSAEGRVLVRLRPLSPAAPAGAGLIAEAAE</sequence>
<dbReference type="AlphaFoldDB" id="I3TMJ9"/>
<dbReference type="Proteomes" id="UP000005258">
    <property type="component" value="Chromosome"/>
</dbReference>
<evidence type="ECO:0000313" key="8">
    <source>
        <dbReference type="EMBL" id="AFK53987.1"/>
    </source>
</evidence>
<evidence type="ECO:0000256" key="3">
    <source>
        <dbReference type="ARBA" id="ARBA00023002"/>
    </source>
</evidence>
<keyword evidence="9" id="KW-1185">Reference proteome</keyword>
<feature type="domain" description="Rieske" evidence="7">
    <location>
        <begin position="17"/>
        <end position="113"/>
    </location>
</feature>
<protein>
    <submittedName>
        <fullName evidence="8">Nitrite reductase (NAD(P)H) large subunit, NirD</fullName>
    </submittedName>
</protein>
<dbReference type="STRING" id="1110502.TMO_2149"/>
<dbReference type="NCBIfam" id="TIGR02378">
    <property type="entry name" value="nirD_assim_sml"/>
    <property type="match status" value="1"/>
</dbReference>
<keyword evidence="4" id="KW-0408">Iron</keyword>
<dbReference type="eggNOG" id="COG2146">
    <property type="taxonomic scope" value="Bacteria"/>
</dbReference>
<evidence type="ECO:0000259" key="7">
    <source>
        <dbReference type="PROSITE" id="PS51296"/>
    </source>
</evidence>
<gene>
    <name evidence="8" type="primary">nasE</name>
    <name evidence="8" type="ordered locus">TMO_2149</name>
</gene>
<keyword evidence="2" id="KW-0479">Metal-binding</keyword>
<evidence type="ECO:0000256" key="2">
    <source>
        <dbReference type="ARBA" id="ARBA00022723"/>
    </source>
</evidence>
<keyword evidence="1" id="KW-0001">2Fe-2S</keyword>
<dbReference type="Gene3D" id="2.102.10.10">
    <property type="entry name" value="Rieske [2Fe-2S] iron-sulphur domain"/>
    <property type="match status" value="1"/>
</dbReference>
<dbReference type="PANTHER" id="PTHR21496">
    <property type="entry name" value="FERREDOXIN-RELATED"/>
    <property type="match status" value="1"/>
</dbReference>
<dbReference type="KEGG" id="tmo:TMO_2149"/>
<keyword evidence="3" id="KW-0560">Oxidoreductase</keyword>
<keyword evidence="6" id="KW-0534">Nitrate assimilation</keyword>
<dbReference type="EMBL" id="CP003236">
    <property type="protein sequence ID" value="AFK53987.1"/>
    <property type="molecule type" value="Genomic_DNA"/>
</dbReference>
<dbReference type="SUPFAM" id="SSF50022">
    <property type="entry name" value="ISP domain"/>
    <property type="match status" value="1"/>
</dbReference>
<accession>I3TMJ9</accession>
<dbReference type="RefSeq" id="WP_014745664.1">
    <property type="nucleotide sequence ID" value="NC_017956.1"/>
</dbReference>
<dbReference type="GO" id="GO:0046872">
    <property type="term" value="F:metal ion binding"/>
    <property type="evidence" value="ECO:0007669"/>
    <property type="project" value="UniProtKB-KW"/>
</dbReference>
<dbReference type="PROSITE" id="PS51296">
    <property type="entry name" value="RIESKE"/>
    <property type="match status" value="1"/>
</dbReference>
<evidence type="ECO:0000256" key="6">
    <source>
        <dbReference type="ARBA" id="ARBA00023063"/>
    </source>
</evidence>
<dbReference type="HOGENOM" id="CLU_055690_5_1_5"/>
<evidence type="ECO:0000256" key="4">
    <source>
        <dbReference type="ARBA" id="ARBA00023004"/>
    </source>
</evidence>
<evidence type="ECO:0000313" key="9">
    <source>
        <dbReference type="Proteomes" id="UP000005258"/>
    </source>
</evidence>
<dbReference type="PANTHER" id="PTHR21496:SF23">
    <property type="entry name" value="3-PHENYLPROPIONATE_CINNAMIC ACID DIOXYGENASE FERREDOXIN SUBUNIT"/>
    <property type="match status" value="1"/>
</dbReference>
<dbReference type="InterPro" id="IPR017941">
    <property type="entry name" value="Rieske_2Fe-2S"/>
</dbReference>
<evidence type="ECO:0000256" key="1">
    <source>
        <dbReference type="ARBA" id="ARBA00022714"/>
    </source>
</evidence>
<dbReference type="GO" id="GO:0051537">
    <property type="term" value="F:2 iron, 2 sulfur cluster binding"/>
    <property type="evidence" value="ECO:0007669"/>
    <property type="project" value="UniProtKB-KW"/>
</dbReference>
<organism evidence="8 9">
    <name type="scientific">Tistrella mobilis (strain KA081020-065)</name>
    <dbReference type="NCBI Taxonomy" id="1110502"/>
    <lineage>
        <taxon>Bacteria</taxon>
        <taxon>Pseudomonadati</taxon>
        <taxon>Pseudomonadota</taxon>
        <taxon>Alphaproteobacteria</taxon>
        <taxon>Geminicoccales</taxon>
        <taxon>Geminicoccaceae</taxon>
        <taxon>Tistrella</taxon>
    </lineage>
</organism>
<dbReference type="InterPro" id="IPR036922">
    <property type="entry name" value="Rieske_2Fe-2S_sf"/>
</dbReference>
<proteinExistence type="predicted"/>
<dbReference type="Pfam" id="PF00355">
    <property type="entry name" value="Rieske"/>
    <property type="match status" value="1"/>
</dbReference>
<keyword evidence="5" id="KW-0411">Iron-sulfur</keyword>
<dbReference type="InterPro" id="IPR012748">
    <property type="entry name" value="Rieske-like_NirD"/>
</dbReference>
<dbReference type="GO" id="GO:0008942">
    <property type="term" value="F:nitrite reductase [NAD(P)H] activity"/>
    <property type="evidence" value="ECO:0007669"/>
    <property type="project" value="InterPro"/>
</dbReference>
<evidence type="ECO:0000256" key="5">
    <source>
        <dbReference type="ARBA" id="ARBA00023014"/>
    </source>
</evidence>
<name>I3TMJ9_TISMK</name>
<dbReference type="CDD" id="cd03530">
    <property type="entry name" value="Rieske_NirD_small_Bacillus"/>
    <property type="match status" value="1"/>
</dbReference>
<reference evidence="8 9" key="1">
    <citation type="journal article" date="2012" name="J. Am. Chem. Soc.">
        <title>Bacterial biosynthesis and maturation of the didemnin anti-cancer agents.</title>
        <authorList>
            <person name="Xu Y."/>
            <person name="Kersten R.D."/>
            <person name="Nam S.J."/>
            <person name="Lu L."/>
            <person name="Al-Suwailem A.M."/>
            <person name="Zheng H."/>
            <person name="Fenical W."/>
            <person name="Dorrestein P.C."/>
            <person name="Moore B.S."/>
            <person name="Qian P.Y."/>
        </authorList>
    </citation>
    <scope>NUCLEOTIDE SEQUENCE [LARGE SCALE GENOMIC DNA]</scope>
    <source>
        <strain evidence="8 9">KA081020-065</strain>
    </source>
</reference>
<dbReference type="GO" id="GO:0042128">
    <property type="term" value="P:nitrate assimilation"/>
    <property type="evidence" value="ECO:0007669"/>
    <property type="project" value="UniProtKB-KW"/>
</dbReference>